<dbReference type="Proteomes" id="UP000198983">
    <property type="component" value="Chromosome I"/>
</dbReference>
<dbReference type="RefSeq" id="WP_092649977.1">
    <property type="nucleotide sequence ID" value="NZ_LT629732.1"/>
</dbReference>
<organism evidence="6 7">
    <name type="scientific">Actinopolymorpha singaporensis</name>
    <dbReference type="NCBI Taxonomy" id="117157"/>
    <lineage>
        <taxon>Bacteria</taxon>
        <taxon>Bacillati</taxon>
        <taxon>Actinomycetota</taxon>
        <taxon>Actinomycetes</taxon>
        <taxon>Propionibacteriales</taxon>
        <taxon>Actinopolymorphaceae</taxon>
        <taxon>Actinopolymorpha</taxon>
    </lineage>
</organism>
<dbReference type="EMBL" id="LT629732">
    <property type="protein sequence ID" value="SDR74817.1"/>
    <property type="molecule type" value="Genomic_DNA"/>
</dbReference>
<keyword evidence="3" id="KW-0804">Transcription</keyword>
<dbReference type="InterPro" id="IPR050707">
    <property type="entry name" value="HTH_MetabolicPath_Reg"/>
</dbReference>
<dbReference type="InterPro" id="IPR036390">
    <property type="entry name" value="WH_DNA-bd_sf"/>
</dbReference>
<feature type="domain" description="IclR-ED" evidence="5">
    <location>
        <begin position="68"/>
        <end position="252"/>
    </location>
</feature>
<evidence type="ECO:0000256" key="1">
    <source>
        <dbReference type="ARBA" id="ARBA00023015"/>
    </source>
</evidence>
<keyword evidence="1" id="KW-0805">Transcription regulation</keyword>
<evidence type="ECO:0000259" key="4">
    <source>
        <dbReference type="PROSITE" id="PS51077"/>
    </source>
</evidence>
<protein>
    <submittedName>
        <fullName evidence="6">DNA-binding transcriptional regulator, IclR family</fullName>
    </submittedName>
</protein>
<dbReference type="InterPro" id="IPR036388">
    <property type="entry name" value="WH-like_DNA-bd_sf"/>
</dbReference>
<evidence type="ECO:0000256" key="3">
    <source>
        <dbReference type="ARBA" id="ARBA00023163"/>
    </source>
</evidence>
<dbReference type="OrthoDB" id="60629at2"/>
<feature type="domain" description="HTH iclR-type" evidence="4">
    <location>
        <begin position="5"/>
        <end position="67"/>
    </location>
</feature>
<dbReference type="InterPro" id="IPR029016">
    <property type="entry name" value="GAF-like_dom_sf"/>
</dbReference>
<dbReference type="Gene3D" id="1.10.10.10">
    <property type="entry name" value="Winged helix-like DNA-binding domain superfamily/Winged helix DNA-binding domain"/>
    <property type="match status" value="1"/>
</dbReference>
<dbReference type="Pfam" id="PF09339">
    <property type="entry name" value="HTH_IclR"/>
    <property type="match status" value="1"/>
</dbReference>
<dbReference type="AlphaFoldDB" id="A0A1H1LK72"/>
<dbReference type="GO" id="GO:0003700">
    <property type="term" value="F:DNA-binding transcription factor activity"/>
    <property type="evidence" value="ECO:0007669"/>
    <property type="project" value="TreeGrafter"/>
</dbReference>
<keyword evidence="2 6" id="KW-0238">DNA-binding</keyword>
<reference evidence="6 7" key="1">
    <citation type="submission" date="2016-10" db="EMBL/GenBank/DDBJ databases">
        <authorList>
            <person name="de Groot N.N."/>
        </authorList>
    </citation>
    <scope>NUCLEOTIDE SEQUENCE [LARGE SCALE GENOMIC DNA]</scope>
    <source>
        <strain evidence="6 7">DSM 22024</strain>
    </source>
</reference>
<dbReference type="Gene3D" id="3.30.450.40">
    <property type="match status" value="1"/>
</dbReference>
<dbReference type="PROSITE" id="PS51077">
    <property type="entry name" value="HTH_ICLR"/>
    <property type="match status" value="1"/>
</dbReference>
<accession>A0A1H1LK72</accession>
<evidence type="ECO:0000313" key="7">
    <source>
        <dbReference type="Proteomes" id="UP000198983"/>
    </source>
</evidence>
<dbReference type="PROSITE" id="PS51078">
    <property type="entry name" value="ICLR_ED"/>
    <property type="match status" value="1"/>
</dbReference>
<dbReference type="GO" id="GO:0003677">
    <property type="term" value="F:DNA binding"/>
    <property type="evidence" value="ECO:0007669"/>
    <property type="project" value="UniProtKB-KW"/>
</dbReference>
<gene>
    <name evidence="6" type="ORF">SAMN04489717_0384</name>
</gene>
<dbReference type="InterPro" id="IPR014757">
    <property type="entry name" value="Tscrpt_reg_IclR_C"/>
</dbReference>
<dbReference type="STRING" id="117157.SAMN04489717_0384"/>
<name>A0A1H1LK72_9ACTN</name>
<dbReference type="PANTHER" id="PTHR30136:SF2">
    <property type="entry name" value="TRANSCRIPTIONAL REGULATOR ICLR"/>
    <property type="match status" value="1"/>
</dbReference>
<dbReference type="SMART" id="SM00346">
    <property type="entry name" value="HTH_ICLR"/>
    <property type="match status" value="1"/>
</dbReference>
<sequence length="269" mass="28808">MGRAVPAVLRALDILELFGTTEELSIPEIHSRLGLPRTTVHELVGTLVERSYLAPVPGQPHRFRLGVGVFHLGSAYAERLDLAREGQAAAEEVAAACDETVHVAVLEGRDVVYVAKVDSTHPVRMVSAVGRRLPAHCTAVGLMLLARLEQRSLDTLFPPGRRLPGLTSRSLTTSRQLRDRLGAVRTDGLAQEYCESNEAVACVAAPVSDHTGATVAAMSISVPTVRWSPERAAELAGLVREGASALSVRLGHVPDAHLVTVADRGETFR</sequence>
<dbReference type="SUPFAM" id="SSF46785">
    <property type="entry name" value="Winged helix' DNA-binding domain"/>
    <property type="match status" value="1"/>
</dbReference>
<dbReference type="GO" id="GO:0045892">
    <property type="term" value="P:negative regulation of DNA-templated transcription"/>
    <property type="evidence" value="ECO:0007669"/>
    <property type="project" value="TreeGrafter"/>
</dbReference>
<dbReference type="InterPro" id="IPR005471">
    <property type="entry name" value="Tscrpt_reg_IclR_N"/>
</dbReference>
<dbReference type="SUPFAM" id="SSF55781">
    <property type="entry name" value="GAF domain-like"/>
    <property type="match status" value="1"/>
</dbReference>
<evidence type="ECO:0000256" key="2">
    <source>
        <dbReference type="ARBA" id="ARBA00023125"/>
    </source>
</evidence>
<keyword evidence="7" id="KW-1185">Reference proteome</keyword>
<dbReference type="PANTHER" id="PTHR30136">
    <property type="entry name" value="HELIX-TURN-HELIX TRANSCRIPTIONAL REGULATOR, ICLR FAMILY"/>
    <property type="match status" value="1"/>
</dbReference>
<dbReference type="Pfam" id="PF01614">
    <property type="entry name" value="IclR_C"/>
    <property type="match status" value="1"/>
</dbReference>
<proteinExistence type="predicted"/>
<evidence type="ECO:0000259" key="5">
    <source>
        <dbReference type="PROSITE" id="PS51078"/>
    </source>
</evidence>
<evidence type="ECO:0000313" key="6">
    <source>
        <dbReference type="EMBL" id="SDR74817.1"/>
    </source>
</evidence>